<dbReference type="PANTHER" id="PTHR11070:SF17">
    <property type="entry name" value="DNA HELICASE IV"/>
    <property type="match status" value="1"/>
</dbReference>
<evidence type="ECO:0000313" key="12">
    <source>
        <dbReference type="Proteomes" id="UP000623681"/>
    </source>
</evidence>
<evidence type="ECO:0000256" key="8">
    <source>
        <dbReference type="ARBA" id="ARBA00048988"/>
    </source>
</evidence>
<comment type="caution">
    <text evidence="11">The sequence shown here is derived from an EMBL/GenBank/DDBJ whole genome shotgun (WGS) entry which is preliminary data.</text>
</comment>
<dbReference type="InterPro" id="IPR000212">
    <property type="entry name" value="DNA_helicase_UvrD/REP"/>
</dbReference>
<evidence type="ECO:0000313" key="11">
    <source>
        <dbReference type="EMBL" id="MBL4932332.1"/>
    </source>
</evidence>
<dbReference type="Pfam" id="PF00580">
    <property type="entry name" value="UvrD-helicase"/>
    <property type="match status" value="1"/>
</dbReference>
<evidence type="ECO:0000256" key="4">
    <source>
        <dbReference type="ARBA" id="ARBA00022840"/>
    </source>
</evidence>
<feature type="binding site" evidence="9">
    <location>
        <begin position="223"/>
        <end position="230"/>
    </location>
    <ligand>
        <name>ATP</name>
        <dbReference type="ChEBI" id="CHEBI:30616"/>
    </ligand>
</feature>
<dbReference type="Proteomes" id="UP000623681">
    <property type="component" value="Unassembled WGS sequence"/>
</dbReference>
<evidence type="ECO:0000256" key="1">
    <source>
        <dbReference type="ARBA" id="ARBA00022741"/>
    </source>
</evidence>
<dbReference type="NCBIfam" id="NF041464">
    <property type="entry name" value="HelD_BACSU"/>
    <property type="match status" value="1"/>
</dbReference>
<dbReference type="Gene3D" id="3.40.50.300">
    <property type="entry name" value="P-loop containing nucleotide triphosphate hydrolases"/>
    <property type="match status" value="2"/>
</dbReference>
<dbReference type="GO" id="GO:0000725">
    <property type="term" value="P:recombinational repair"/>
    <property type="evidence" value="ECO:0007669"/>
    <property type="project" value="TreeGrafter"/>
</dbReference>
<keyword evidence="12" id="KW-1185">Reference proteome</keyword>
<keyword evidence="4 9" id="KW-0067">ATP-binding</keyword>
<dbReference type="AlphaFoldDB" id="A0A937FHW6"/>
<accession>A0A937FHW6</accession>
<dbReference type="GO" id="GO:0005524">
    <property type="term" value="F:ATP binding"/>
    <property type="evidence" value="ECO:0007669"/>
    <property type="project" value="UniProtKB-UniRule"/>
</dbReference>
<dbReference type="EC" id="5.6.2.4" evidence="7"/>
<evidence type="ECO:0000256" key="2">
    <source>
        <dbReference type="ARBA" id="ARBA00022801"/>
    </source>
</evidence>
<reference evidence="11" key="1">
    <citation type="submission" date="2021-01" db="EMBL/GenBank/DDBJ databases">
        <title>Genome public.</title>
        <authorList>
            <person name="Liu C."/>
            <person name="Sun Q."/>
        </authorList>
    </citation>
    <scope>NUCLEOTIDE SEQUENCE</scope>
    <source>
        <strain evidence="11">YIM B02565</strain>
    </source>
</reference>
<comment type="catalytic activity">
    <reaction evidence="6">
        <text>Couples ATP hydrolysis with the unwinding of duplex DNA by translocating in the 3'-5' direction.</text>
        <dbReference type="EC" id="5.6.2.4"/>
    </reaction>
</comment>
<dbReference type="InterPro" id="IPR014016">
    <property type="entry name" value="UvrD-like_ATP-bd"/>
</dbReference>
<proteinExistence type="predicted"/>
<dbReference type="Pfam" id="PF13361">
    <property type="entry name" value="UvrD_C"/>
    <property type="match status" value="1"/>
</dbReference>
<dbReference type="PANTHER" id="PTHR11070">
    <property type="entry name" value="UVRD / RECB / PCRA DNA HELICASE FAMILY MEMBER"/>
    <property type="match status" value="1"/>
</dbReference>
<dbReference type="Pfam" id="PF13538">
    <property type="entry name" value="UvrD_C_2"/>
    <property type="match status" value="1"/>
</dbReference>
<dbReference type="PROSITE" id="PS51198">
    <property type="entry name" value="UVRD_HELICASE_ATP_BIND"/>
    <property type="match status" value="1"/>
</dbReference>
<dbReference type="GO" id="GO:0003677">
    <property type="term" value="F:DNA binding"/>
    <property type="evidence" value="ECO:0007669"/>
    <property type="project" value="InterPro"/>
</dbReference>
<gene>
    <name evidence="11" type="ORF">JK634_10985</name>
</gene>
<dbReference type="InterPro" id="IPR027785">
    <property type="entry name" value="UvrD-like_helicase_C"/>
</dbReference>
<protein>
    <recommendedName>
        <fullName evidence="7">DNA 3'-5' helicase</fullName>
        <ecNumber evidence="7">5.6.2.4</ecNumber>
    </recommendedName>
</protein>
<dbReference type="RefSeq" id="WP_202767695.1">
    <property type="nucleotide sequence ID" value="NZ_JAESWA010000022.1"/>
</dbReference>
<dbReference type="GO" id="GO:0043138">
    <property type="term" value="F:3'-5' DNA helicase activity"/>
    <property type="evidence" value="ECO:0007669"/>
    <property type="project" value="UniProtKB-EC"/>
</dbReference>
<evidence type="ECO:0000256" key="6">
    <source>
        <dbReference type="ARBA" id="ARBA00034617"/>
    </source>
</evidence>
<evidence type="ECO:0000256" key="9">
    <source>
        <dbReference type="PROSITE-ProRule" id="PRU00560"/>
    </source>
</evidence>
<keyword evidence="3 9" id="KW-0347">Helicase</keyword>
<organism evidence="11 12">
    <name type="scientific">Clostridium paridis</name>
    <dbReference type="NCBI Taxonomy" id="2803863"/>
    <lineage>
        <taxon>Bacteria</taxon>
        <taxon>Bacillati</taxon>
        <taxon>Bacillota</taxon>
        <taxon>Clostridia</taxon>
        <taxon>Eubacteriales</taxon>
        <taxon>Clostridiaceae</taxon>
        <taxon>Clostridium</taxon>
    </lineage>
</organism>
<sequence>MHNEFDYEVEVLEEKKNRINIEIERKVNEEEGFKTKISNLKKAAKGSYSLELENTKIIYDIVSKNLKNYSEATENPYFGRIDFKEDKRMPENFYIGKYGIYDSKDGEEIVIDWRAPIADLYYSGTQGEAYYRSPVGVINGKLQLKRKFLIKDGELKDIFDEGINEIILKGETADEENELVDEFLKINLEESAGSKLKEVVATIQKEQNDIIRAPLNFPLIVQGSAGSGKTTVALHRLAYLVYRYNEKIKGEDILVLAPNKLFLDYISEILPNLGTYEVNQKTFPILGKEFLGLKGKIYTRDEKLREILEGDSERAKYLKNTSKIKGSILFKTILDRLITIWERDSQSLEDIKIQGFTLYGANEIKRLYFKDLIHFPVNKRIEEIHKYFSKKLDNTLLRVYEQLDLFYNLKINKIKKNEEDSPERRKKLIEIYDERDEKKKNLKNEAISKLKEYFEAWNSQSGEGLYYRLFEEDEIFEEASGGRIPKALEKFMRQEVLNNREKEIIDEDDIAALLYLKLKTEGIKDENKYKHIVIDEAQDYSPLMFHVTKMMCQGSSMTIVGDLGQGIYSYKGINNWETLIEDIFNGECTFISLSQSYRSTMEIIDVANIVLNKQLNAPKPAKAVIRSGPMPEIIEYSNFKDLAKNIDEKVEEIRNANKKSIAIICKDFEECKKLKSRIKNYSNFSWDVVKEGDKELNVNNVIIPSYLTKGLEFDGTILFNVDSNLYKDTEEDKKLLYVALTRALHRETIFYKGKLTPLLEV</sequence>
<dbReference type="InterPro" id="IPR048228">
    <property type="entry name" value="HelD_bacillota"/>
</dbReference>
<evidence type="ECO:0000256" key="5">
    <source>
        <dbReference type="ARBA" id="ARBA00023235"/>
    </source>
</evidence>
<dbReference type="GO" id="GO:0016787">
    <property type="term" value="F:hydrolase activity"/>
    <property type="evidence" value="ECO:0007669"/>
    <property type="project" value="UniProtKB-UniRule"/>
</dbReference>
<name>A0A937FHW6_9CLOT</name>
<keyword evidence="2 9" id="KW-0378">Hydrolase</keyword>
<dbReference type="InterPro" id="IPR014017">
    <property type="entry name" value="DNA_helicase_UvrD-like_C"/>
</dbReference>
<dbReference type="InterPro" id="IPR027417">
    <property type="entry name" value="P-loop_NTPase"/>
</dbReference>
<comment type="catalytic activity">
    <reaction evidence="8">
        <text>ATP + H2O = ADP + phosphate + H(+)</text>
        <dbReference type="Rhea" id="RHEA:13065"/>
        <dbReference type="ChEBI" id="CHEBI:15377"/>
        <dbReference type="ChEBI" id="CHEBI:15378"/>
        <dbReference type="ChEBI" id="CHEBI:30616"/>
        <dbReference type="ChEBI" id="CHEBI:43474"/>
        <dbReference type="ChEBI" id="CHEBI:456216"/>
        <dbReference type="EC" id="5.6.2.4"/>
    </reaction>
</comment>
<dbReference type="GO" id="GO:0005829">
    <property type="term" value="C:cytosol"/>
    <property type="evidence" value="ECO:0007669"/>
    <property type="project" value="TreeGrafter"/>
</dbReference>
<evidence type="ECO:0000259" key="10">
    <source>
        <dbReference type="PROSITE" id="PS51198"/>
    </source>
</evidence>
<keyword evidence="1 9" id="KW-0547">Nucleotide-binding</keyword>
<evidence type="ECO:0000256" key="3">
    <source>
        <dbReference type="ARBA" id="ARBA00022806"/>
    </source>
</evidence>
<keyword evidence="5" id="KW-0413">Isomerase</keyword>
<evidence type="ECO:0000256" key="7">
    <source>
        <dbReference type="ARBA" id="ARBA00034808"/>
    </source>
</evidence>
<dbReference type="EMBL" id="JAESWA010000022">
    <property type="protein sequence ID" value="MBL4932332.1"/>
    <property type="molecule type" value="Genomic_DNA"/>
</dbReference>
<dbReference type="SUPFAM" id="SSF52540">
    <property type="entry name" value="P-loop containing nucleoside triphosphate hydrolases"/>
    <property type="match status" value="1"/>
</dbReference>
<feature type="domain" description="UvrD-like helicase ATP-binding" evidence="10">
    <location>
        <begin position="202"/>
        <end position="600"/>
    </location>
</feature>